<protein>
    <submittedName>
        <fullName evidence="1">Uncharacterized protein</fullName>
    </submittedName>
</protein>
<name>A0A8D2LM94_VARKO</name>
<sequence>FWRAQTPAPTKVSLKSSRQSSLEHFQRTLDQGLDHMCEIVLQNWLALDYLLQEIGGGRCYLQIDNNSKLIEMVGHQILGVPHLAPTDTGRGGWWDWLLS</sequence>
<dbReference type="Ensembl" id="ENSVKKT00000025188.1">
    <property type="protein sequence ID" value="ENSVKKP00000024590.1"/>
    <property type="gene ID" value="ENSVKKG00000016203.1"/>
</dbReference>
<evidence type="ECO:0000313" key="1">
    <source>
        <dbReference type="Ensembl" id="ENSVKKP00000024590.1"/>
    </source>
</evidence>
<dbReference type="AlphaFoldDB" id="A0A8D2LM94"/>
<dbReference type="Proteomes" id="UP000694545">
    <property type="component" value="Unplaced"/>
</dbReference>
<organism evidence="1 2">
    <name type="scientific">Varanus komodoensis</name>
    <name type="common">Komodo dragon</name>
    <dbReference type="NCBI Taxonomy" id="61221"/>
    <lineage>
        <taxon>Eukaryota</taxon>
        <taxon>Metazoa</taxon>
        <taxon>Chordata</taxon>
        <taxon>Craniata</taxon>
        <taxon>Vertebrata</taxon>
        <taxon>Euteleostomi</taxon>
        <taxon>Lepidosauria</taxon>
        <taxon>Squamata</taxon>
        <taxon>Bifurcata</taxon>
        <taxon>Unidentata</taxon>
        <taxon>Episquamata</taxon>
        <taxon>Toxicofera</taxon>
        <taxon>Anguimorpha</taxon>
        <taxon>Paleoanguimorpha</taxon>
        <taxon>Varanoidea</taxon>
        <taxon>Varanidae</taxon>
        <taxon>Varanus</taxon>
    </lineage>
</organism>
<proteinExistence type="predicted"/>
<accession>A0A8D2LM94</accession>
<dbReference type="Gene3D" id="1.10.287.210">
    <property type="match status" value="1"/>
</dbReference>
<reference evidence="1" key="1">
    <citation type="submission" date="2025-08" db="UniProtKB">
        <authorList>
            <consortium name="Ensembl"/>
        </authorList>
    </citation>
    <scope>IDENTIFICATION</scope>
</reference>
<evidence type="ECO:0000313" key="2">
    <source>
        <dbReference type="Proteomes" id="UP000694545"/>
    </source>
</evidence>
<keyword evidence="2" id="KW-1185">Reference proteome</keyword>
<reference evidence="1" key="2">
    <citation type="submission" date="2025-09" db="UniProtKB">
        <authorList>
            <consortium name="Ensembl"/>
        </authorList>
    </citation>
    <scope>IDENTIFICATION</scope>
</reference>
<dbReference type="SUPFAM" id="SSF58069">
    <property type="entry name" value="Virus ectodomain"/>
    <property type="match status" value="1"/>
</dbReference>